<protein>
    <recommendedName>
        <fullName evidence="1">DJ-1/PfpI domain-containing protein</fullName>
    </recommendedName>
</protein>
<proteinExistence type="predicted"/>
<dbReference type="InterPro" id="IPR050325">
    <property type="entry name" value="Prot/Nucl_acid_deglycase"/>
</dbReference>
<dbReference type="Proteomes" id="UP001189122">
    <property type="component" value="Unassembled WGS sequence"/>
</dbReference>
<sequence>MAAMAAPPSAYWSHLSPQPSRRAVVNAAVSSRRRVKRRSPLSPAAPTPLVPKRKKVLVPIGMGTEELKRSSSWTGGLLRYEAGRRLPPIGDCFSEIFDLIALPSTCKQADEKRLYGAICAAQLVLKPWGLLRRKQTTGHPAFMEQASNFLGTVFGSSVSQELGGNLLSTVLVPVANGSEDDEVCNSRGILLRAKVEVVVASVERSTKSLASQNTTIIADKSISAAAEISNMILIILPVVDGAGVIDRREVITSRALDCDGFSPPGDCEQALRHARARSVAEGIVYEYPRQVKDRPFVK</sequence>
<evidence type="ECO:0000259" key="1">
    <source>
        <dbReference type="Pfam" id="PF01965"/>
    </source>
</evidence>
<organism evidence="2">
    <name type="scientific">Spirodela intermedia</name>
    <name type="common">Intermediate duckweed</name>
    <dbReference type="NCBI Taxonomy" id="51605"/>
    <lineage>
        <taxon>Eukaryota</taxon>
        <taxon>Viridiplantae</taxon>
        <taxon>Streptophyta</taxon>
        <taxon>Embryophyta</taxon>
        <taxon>Tracheophyta</taxon>
        <taxon>Spermatophyta</taxon>
        <taxon>Magnoliopsida</taxon>
        <taxon>Liliopsida</taxon>
        <taxon>Araceae</taxon>
        <taxon>Lemnoideae</taxon>
        <taxon>Spirodela</taxon>
    </lineage>
</organism>
<dbReference type="AlphaFoldDB" id="A0A7I8IM46"/>
<evidence type="ECO:0000313" key="3">
    <source>
        <dbReference type="Proteomes" id="UP001189122"/>
    </source>
</evidence>
<keyword evidence="3" id="KW-1185">Reference proteome</keyword>
<dbReference type="SUPFAM" id="SSF52317">
    <property type="entry name" value="Class I glutamine amidotransferase-like"/>
    <property type="match status" value="1"/>
</dbReference>
<name>A0A7I8IM46_SPIIN</name>
<dbReference type="EMBL" id="CACRZD030000004">
    <property type="protein sequence ID" value="CAA6658888.1"/>
    <property type="molecule type" value="Genomic_DNA"/>
</dbReference>
<reference evidence="2 3" key="1">
    <citation type="submission" date="2019-12" db="EMBL/GenBank/DDBJ databases">
        <authorList>
            <person name="Scholz U."/>
            <person name="Mascher M."/>
            <person name="Fiebig A."/>
        </authorList>
    </citation>
    <scope>NUCLEOTIDE SEQUENCE</scope>
</reference>
<dbReference type="EMBL" id="LR743591">
    <property type="protein sequence ID" value="CAA2619162.1"/>
    <property type="molecule type" value="Genomic_DNA"/>
</dbReference>
<dbReference type="GO" id="GO:1903189">
    <property type="term" value="P:glyoxal metabolic process"/>
    <property type="evidence" value="ECO:0007669"/>
    <property type="project" value="TreeGrafter"/>
</dbReference>
<gene>
    <name evidence="2" type="ORF">SI7747_04005329</name>
</gene>
<dbReference type="PANTHER" id="PTHR48094:SF7">
    <property type="entry name" value="PROTEIN DJ-1 HOMOLOG C"/>
    <property type="match status" value="1"/>
</dbReference>
<feature type="domain" description="DJ-1/PfpI" evidence="1">
    <location>
        <begin position="107"/>
        <end position="147"/>
    </location>
</feature>
<dbReference type="InterPro" id="IPR002818">
    <property type="entry name" value="DJ-1/PfpI"/>
</dbReference>
<evidence type="ECO:0000313" key="2">
    <source>
        <dbReference type="EMBL" id="CAA2619162.1"/>
    </source>
</evidence>
<dbReference type="PANTHER" id="PTHR48094">
    <property type="entry name" value="PROTEIN/NUCLEIC ACID DEGLYCASE DJ-1-RELATED"/>
    <property type="match status" value="1"/>
</dbReference>
<dbReference type="GO" id="GO:0005737">
    <property type="term" value="C:cytoplasm"/>
    <property type="evidence" value="ECO:0007669"/>
    <property type="project" value="TreeGrafter"/>
</dbReference>
<dbReference type="Pfam" id="PF01965">
    <property type="entry name" value="DJ-1_PfpI"/>
    <property type="match status" value="1"/>
</dbReference>
<dbReference type="Gene3D" id="3.40.50.880">
    <property type="match status" value="2"/>
</dbReference>
<dbReference type="InterPro" id="IPR029062">
    <property type="entry name" value="Class_I_gatase-like"/>
</dbReference>
<accession>A0A7I8IM46</accession>